<dbReference type="Gramene" id="CDP18557">
    <property type="protein sequence ID" value="CDP18557"/>
    <property type="gene ID" value="GSCOC_T00004217001"/>
</dbReference>
<dbReference type="EMBL" id="HG739339">
    <property type="protein sequence ID" value="CDP18557.1"/>
    <property type="molecule type" value="Genomic_DNA"/>
</dbReference>
<proteinExistence type="predicted"/>
<dbReference type="InParanoid" id="A0A068VD89"/>
<dbReference type="AlphaFoldDB" id="A0A068VD89"/>
<keyword evidence="2" id="KW-1185">Reference proteome</keyword>
<reference evidence="2" key="1">
    <citation type="journal article" date="2014" name="Science">
        <title>The coffee genome provides insight into the convergent evolution of caffeine biosynthesis.</title>
        <authorList>
            <person name="Denoeud F."/>
            <person name="Carretero-Paulet L."/>
            <person name="Dereeper A."/>
            <person name="Droc G."/>
            <person name="Guyot R."/>
            <person name="Pietrella M."/>
            <person name="Zheng C."/>
            <person name="Alberti A."/>
            <person name="Anthony F."/>
            <person name="Aprea G."/>
            <person name="Aury J.M."/>
            <person name="Bento P."/>
            <person name="Bernard M."/>
            <person name="Bocs S."/>
            <person name="Campa C."/>
            <person name="Cenci A."/>
            <person name="Combes M.C."/>
            <person name="Crouzillat D."/>
            <person name="Da Silva C."/>
            <person name="Daddiego L."/>
            <person name="De Bellis F."/>
            <person name="Dussert S."/>
            <person name="Garsmeur O."/>
            <person name="Gayraud T."/>
            <person name="Guignon V."/>
            <person name="Jahn K."/>
            <person name="Jamilloux V."/>
            <person name="Joet T."/>
            <person name="Labadie K."/>
            <person name="Lan T."/>
            <person name="Leclercq J."/>
            <person name="Lepelley M."/>
            <person name="Leroy T."/>
            <person name="Li L.T."/>
            <person name="Librado P."/>
            <person name="Lopez L."/>
            <person name="Munoz A."/>
            <person name="Noel B."/>
            <person name="Pallavicini A."/>
            <person name="Perrotta G."/>
            <person name="Poncet V."/>
            <person name="Pot D."/>
            <person name="Priyono X."/>
            <person name="Rigoreau M."/>
            <person name="Rouard M."/>
            <person name="Rozas J."/>
            <person name="Tranchant-Dubreuil C."/>
            <person name="VanBuren R."/>
            <person name="Zhang Q."/>
            <person name="Andrade A.C."/>
            <person name="Argout X."/>
            <person name="Bertrand B."/>
            <person name="de Kochko A."/>
            <person name="Graziosi G."/>
            <person name="Henry R.J."/>
            <person name="Jayarama X."/>
            <person name="Ming R."/>
            <person name="Nagai C."/>
            <person name="Rounsley S."/>
            <person name="Sankoff D."/>
            <person name="Giuliano G."/>
            <person name="Albert V.A."/>
            <person name="Wincker P."/>
            <person name="Lashermes P."/>
        </authorList>
    </citation>
    <scope>NUCLEOTIDE SEQUENCE [LARGE SCALE GENOMIC DNA]</scope>
    <source>
        <strain evidence="2">cv. DH200-94</strain>
    </source>
</reference>
<evidence type="ECO:0000313" key="1">
    <source>
        <dbReference type="EMBL" id="CDP18557.1"/>
    </source>
</evidence>
<accession>A0A068VD89</accession>
<dbReference type="Proteomes" id="UP000295252">
    <property type="component" value="Chromosome III"/>
</dbReference>
<sequence>MDLFFFHFWDTRVEERVGRQERELHAIRLDNEAAWAKEDLLRE</sequence>
<gene>
    <name evidence="1" type="ORF">GSCOC_T00004217001</name>
</gene>
<organism evidence="1 2">
    <name type="scientific">Coffea canephora</name>
    <name type="common">Robusta coffee</name>
    <dbReference type="NCBI Taxonomy" id="49390"/>
    <lineage>
        <taxon>Eukaryota</taxon>
        <taxon>Viridiplantae</taxon>
        <taxon>Streptophyta</taxon>
        <taxon>Embryophyta</taxon>
        <taxon>Tracheophyta</taxon>
        <taxon>Spermatophyta</taxon>
        <taxon>Magnoliopsida</taxon>
        <taxon>eudicotyledons</taxon>
        <taxon>Gunneridae</taxon>
        <taxon>Pentapetalae</taxon>
        <taxon>asterids</taxon>
        <taxon>lamiids</taxon>
        <taxon>Gentianales</taxon>
        <taxon>Rubiaceae</taxon>
        <taxon>Ixoroideae</taxon>
        <taxon>Gardenieae complex</taxon>
        <taxon>Bertiereae - Coffeeae clade</taxon>
        <taxon>Coffeeae</taxon>
        <taxon>Coffea</taxon>
    </lineage>
</organism>
<protein>
    <submittedName>
        <fullName evidence="1">Uncharacterized protein</fullName>
    </submittedName>
</protein>
<evidence type="ECO:0000313" key="2">
    <source>
        <dbReference type="Proteomes" id="UP000295252"/>
    </source>
</evidence>
<name>A0A068VD89_COFCA</name>